<evidence type="ECO:0000313" key="2">
    <source>
        <dbReference type="Proteomes" id="UP001482620"/>
    </source>
</evidence>
<dbReference type="Proteomes" id="UP001482620">
    <property type="component" value="Unassembled WGS sequence"/>
</dbReference>
<proteinExistence type="predicted"/>
<reference evidence="1 2" key="1">
    <citation type="submission" date="2021-06" db="EMBL/GenBank/DDBJ databases">
        <authorList>
            <person name="Palmer J.M."/>
        </authorList>
    </citation>
    <scope>NUCLEOTIDE SEQUENCE [LARGE SCALE GENOMIC DNA]</scope>
    <source>
        <strain evidence="2">if_2019</strain>
        <tissue evidence="1">Muscle</tissue>
    </source>
</reference>
<protein>
    <submittedName>
        <fullName evidence="1">Uncharacterized protein</fullName>
    </submittedName>
</protein>
<evidence type="ECO:0000313" key="1">
    <source>
        <dbReference type="EMBL" id="MEQ2221836.1"/>
    </source>
</evidence>
<keyword evidence="2" id="KW-1185">Reference proteome</keyword>
<name>A0ABV0SMZ9_9TELE</name>
<sequence>MCILKLKLLRLSAGIWCLLQLPVVHTDLFGLADVTVGGVLVIALIHSNFDRRFTPLHSPSVRSRWDPVLTTQYLFYQEVNSPDQERGSIMEMCLPGGKERETCIAAVYKVWDGVDGVGGWTG</sequence>
<dbReference type="EMBL" id="JAHRIQ010001989">
    <property type="protein sequence ID" value="MEQ2221836.1"/>
    <property type="molecule type" value="Genomic_DNA"/>
</dbReference>
<feature type="non-terminal residue" evidence="1">
    <location>
        <position position="122"/>
    </location>
</feature>
<organism evidence="1 2">
    <name type="scientific">Ilyodon furcidens</name>
    <name type="common">goldbreast splitfin</name>
    <dbReference type="NCBI Taxonomy" id="33524"/>
    <lineage>
        <taxon>Eukaryota</taxon>
        <taxon>Metazoa</taxon>
        <taxon>Chordata</taxon>
        <taxon>Craniata</taxon>
        <taxon>Vertebrata</taxon>
        <taxon>Euteleostomi</taxon>
        <taxon>Actinopterygii</taxon>
        <taxon>Neopterygii</taxon>
        <taxon>Teleostei</taxon>
        <taxon>Neoteleostei</taxon>
        <taxon>Acanthomorphata</taxon>
        <taxon>Ovalentaria</taxon>
        <taxon>Atherinomorphae</taxon>
        <taxon>Cyprinodontiformes</taxon>
        <taxon>Goodeidae</taxon>
        <taxon>Ilyodon</taxon>
    </lineage>
</organism>
<accession>A0ABV0SMZ9</accession>
<gene>
    <name evidence="1" type="ORF">ILYODFUR_019717</name>
</gene>
<comment type="caution">
    <text evidence="1">The sequence shown here is derived from an EMBL/GenBank/DDBJ whole genome shotgun (WGS) entry which is preliminary data.</text>
</comment>